<dbReference type="InterPro" id="IPR012171">
    <property type="entry name" value="Fatty_acid_desaturase"/>
</dbReference>
<sequence>MSASIDSPLAHLDEQQIEKLAKEFDAIHDEVYADLGERDRAYIKAVIAGQRQLAVAGRVLLLGSKSKASWVAGTACLGMAKILENMEIGHNVMHGQWDWMNDPDIHSSVWDWDTASTAQSWKHSHNYVHHTFTNIRGKDKDLGYEIMRIDPNQEWKPAYLLQPIYNVLLTVLFEWGVAVHDLDIEAIRKREKTLKEAAVDLKGIAYKMRRQVVKDYIGWPLVSAAAFGLVQLALRGRIEQPKESRIARRLRKRSTKGKWGSTANFLDRHLPGAEQTFLRTLTADALANVIRNVWAHAIIFCGHFPDQAYTFSEEETEGESRGAWYVRQLVGAANIDGTPLFHLVSGNLSFQVEHHLYPDMPSTRYSEIAPKVKDICERYELPYNTGPFSRQWGMVHRSIFRLAFPGGKPRPKPGPYKRSDDEWRRPDSGRSSEAERFRDRVPAESSVAGPEHTGGGVEVDPPPRD</sequence>
<accession>A0A848KEJ7</accession>
<dbReference type="Proteomes" id="UP000535543">
    <property type="component" value="Unassembled WGS sequence"/>
</dbReference>
<comment type="caution">
    <text evidence="3">The sequence shown here is derived from an EMBL/GenBank/DDBJ whole genome shotgun (WGS) entry which is preliminary data.</text>
</comment>
<dbReference type="Pfam" id="PF00487">
    <property type="entry name" value="FA_desaturase"/>
    <property type="match status" value="2"/>
</dbReference>
<dbReference type="InterPro" id="IPR005804">
    <property type="entry name" value="FA_desaturase_dom"/>
</dbReference>
<organism evidence="3 4">
    <name type="scientific">Antrihabitans stalactiti</name>
    <dbReference type="NCBI Taxonomy" id="2584121"/>
    <lineage>
        <taxon>Bacteria</taxon>
        <taxon>Bacillati</taxon>
        <taxon>Actinomycetota</taxon>
        <taxon>Actinomycetes</taxon>
        <taxon>Mycobacteriales</taxon>
        <taxon>Nocardiaceae</taxon>
        <taxon>Antrihabitans</taxon>
    </lineage>
</organism>
<dbReference type="EMBL" id="VCQU01000005">
    <property type="protein sequence ID" value="NMN96729.1"/>
    <property type="molecule type" value="Genomic_DNA"/>
</dbReference>
<reference evidence="3 4" key="2">
    <citation type="submission" date="2020-06" db="EMBL/GenBank/DDBJ databases">
        <title>Antribacter stalactiti gen. nov., sp. nov., a new member of the family Nacardiaceae isolated from a cave.</title>
        <authorList>
            <person name="Kim I.S."/>
        </authorList>
    </citation>
    <scope>NUCLEOTIDE SEQUENCE [LARGE SCALE GENOMIC DNA]</scope>
    <source>
        <strain evidence="3 4">YC2-7</strain>
    </source>
</reference>
<feature type="domain" description="Fatty acid desaturase" evidence="2">
    <location>
        <begin position="293"/>
        <end position="385"/>
    </location>
</feature>
<dbReference type="GO" id="GO:0008610">
    <property type="term" value="P:lipid biosynthetic process"/>
    <property type="evidence" value="ECO:0007669"/>
    <property type="project" value="UniProtKB-ARBA"/>
</dbReference>
<feature type="domain" description="Fatty acid desaturase" evidence="2">
    <location>
        <begin position="69"/>
        <end position="207"/>
    </location>
</feature>
<keyword evidence="4" id="KW-1185">Reference proteome</keyword>
<proteinExistence type="predicted"/>
<dbReference type="CDD" id="cd03506">
    <property type="entry name" value="Delta6-FADS-like"/>
    <property type="match status" value="1"/>
</dbReference>
<protein>
    <submittedName>
        <fullName evidence="3">Acyl-CoA desaturase</fullName>
    </submittedName>
</protein>
<dbReference type="PANTHER" id="PTHR19353:SF19">
    <property type="entry name" value="DELTA(5) FATTY ACID DESATURASE C-RELATED"/>
    <property type="match status" value="1"/>
</dbReference>
<name>A0A848KEJ7_9NOCA</name>
<evidence type="ECO:0000313" key="4">
    <source>
        <dbReference type="Proteomes" id="UP000535543"/>
    </source>
</evidence>
<evidence type="ECO:0000256" key="1">
    <source>
        <dbReference type="SAM" id="MobiDB-lite"/>
    </source>
</evidence>
<feature type="region of interest" description="Disordered" evidence="1">
    <location>
        <begin position="403"/>
        <end position="465"/>
    </location>
</feature>
<dbReference type="RefSeq" id="WP_169588922.1">
    <property type="nucleotide sequence ID" value="NZ_VCQU01000005.1"/>
</dbReference>
<evidence type="ECO:0000259" key="2">
    <source>
        <dbReference type="Pfam" id="PF00487"/>
    </source>
</evidence>
<dbReference type="PANTHER" id="PTHR19353">
    <property type="entry name" value="FATTY ACID DESATURASE 2"/>
    <property type="match status" value="1"/>
</dbReference>
<evidence type="ECO:0000313" key="3">
    <source>
        <dbReference type="EMBL" id="NMN96729.1"/>
    </source>
</evidence>
<reference evidence="3 4" key="1">
    <citation type="submission" date="2019-05" db="EMBL/GenBank/DDBJ databases">
        <authorList>
            <person name="Lee S.D."/>
        </authorList>
    </citation>
    <scope>NUCLEOTIDE SEQUENCE [LARGE SCALE GENOMIC DNA]</scope>
    <source>
        <strain evidence="3 4">YC2-7</strain>
    </source>
</reference>
<dbReference type="GO" id="GO:0016717">
    <property type="term" value="F:oxidoreductase activity, acting on paired donors, with oxidation of a pair of donors resulting in the reduction of molecular oxygen to two molecules of water"/>
    <property type="evidence" value="ECO:0007669"/>
    <property type="project" value="TreeGrafter"/>
</dbReference>
<dbReference type="GO" id="GO:0016020">
    <property type="term" value="C:membrane"/>
    <property type="evidence" value="ECO:0007669"/>
    <property type="project" value="TreeGrafter"/>
</dbReference>
<gene>
    <name evidence="3" type="ORF">FGL95_16955</name>
</gene>
<feature type="compositionally biased region" description="Basic and acidic residues" evidence="1">
    <location>
        <begin position="417"/>
        <end position="442"/>
    </location>
</feature>
<dbReference type="AlphaFoldDB" id="A0A848KEJ7"/>